<dbReference type="STRING" id="1077348.A0A2G8SFD5"/>
<organism evidence="1 2">
    <name type="scientific">Ganoderma sinense ZZ0214-1</name>
    <dbReference type="NCBI Taxonomy" id="1077348"/>
    <lineage>
        <taxon>Eukaryota</taxon>
        <taxon>Fungi</taxon>
        <taxon>Dikarya</taxon>
        <taxon>Basidiomycota</taxon>
        <taxon>Agaricomycotina</taxon>
        <taxon>Agaricomycetes</taxon>
        <taxon>Polyporales</taxon>
        <taxon>Polyporaceae</taxon>
        <taxon>Ganoderma</taxon>
    </lineage>
</organism>
<name>A0A2G8SFD5_9APHY</name>
<dbReference type="InterPro" id="IPR017853">
    <property type="entry name" value="GH"/>
</dbReference>
<dbReference type="Proteomes" id="UP000230002">
    <property type="component" value="Unassembled WGS sequence"/>
</dbReference>
<dbReference type="Gene3D" id="3.20.20.80">
    <property type="entry name" value="Glycosidases"/>
    <property type="match status" value="1"/>
</dbReference>
<dbReference type="AlphaFoldDB" id="A0A2G8SFD5"/>
<comment type="caution">
    <text evidence="1">The sequence shown here is derived from an EMBL/GenBank/DDBJ whole genome shotgun (WGS) entry which is preliminary data.</text>
</comment>
<keyword evidence="2" id="KW-1185">Reference proteome</keyword>
<dbReference type="EMBL" id="AYKW01000011">
    <property type="protein sequence ID" value="PIL32407.1"/>
    <property type="molecule type" value="Genomic_DNA"/>
</dbReference>
<dbReference type="OrthoDB" id="3231405at2759"/>
<evidence type="ECO:0000313" key="1">
    <source>
        <dbReference type="EMBL" id="PIL32407.1"/>
    </source>
</evidence>
<gene>
    <name evidence="1" type="ORF">GSI_05653</name>
</gene>
<proteinExistence type="predicted"/>
<protein>
    <submittedName>
        <fullName evidence="1">Uncharacterized protein</fullName>
    </submittedName>
</protein>
<dbReference type="SUPFAM" id="SSF51445">
    <property type="entry name" value="(Trans)glycosidases"/>
    <property type="match status" value="1"/>
</dbReference>
<evidence type="ECO:0000313" key="2">
    <source>
        <dbReference type="Proteomes" id="UP000230002"/>
    </source>
</evidence>
<sequence length="117" mass="12326">MHLLYHKSSGQERDGRDYDACNLAATKNPATQLQRGAQAYLACEGLINTSGGAFPDTALLEIPKNGIPLDMLVIGKPAMATDASNGFMDPATLGTCVKEAKAKGWNGGVMVWQGGPF</sequence>
<accession>A0A2G8SFD5</accession>
<reference evidence="1 2" key="1">
    <citation type="journal article" date="2015" name="Sci. Rep.">
        <title>Chromosome-level genome map provides insights into diverse defense mechanisms in the medicinal fungus Ganoderma sinense.</title>
        <authorList>
            <person name="Zhu Y."/>
            <person name="Xu J."/>
            <person name="Sun C."/>
            <person name="Zhou S."/>
            <person name="Xu H."/>
            <person name="Nelson D.R."/>
            <person name="Qian J."/>
            <person name="Song J."/>
            <person name="Luo H."/>
            <person name="Xiang L."/>
            <person name="Li Y."/>
            <person name="Xu Z."/>
            <person name="Ji A."/>
            <person name="Wang L."/>
            <person name="Lu S."/>
            <person name="Hayward A."/>
            <person name="Sun W."/>
            <person name="Li X."/>
            <person name="Schwartz D.C."/>
            <person name="Wang Y."/>
            <person name="Chen S."/>
        </authorList>
    </citation>
    <scope>NUCLEOTIDE SEQUENCE [LARGE SCALE GENOMIC DNA]</scope>
    <source>
        <strain evidence="1 2">ZZ0214-1</strain>
    </source>
</reference>